<comment type="caution">
    <text evidence="1">The sequence shown here is derived from an EMBL/GenBank/DDBJ whole genome shotgun (WGS) entry which is preliminary data.</text>
</comment>
<evidence type="ECO:0000313" key="1">
    <source>
        <dbReference type="EMBL" id="KAF0891863.1"/>
    </source>
</evidence>
<protein>
    <submittedName>
        <fullName evidence="1">Uncharacterized protein</fullName>
    </submittedName>
</protein>
<dbReference type="AlphaFoldDB" id="A0A6G1BWX4"/>
<accession>A0A6G1BWX4</accession>
<evidence type="ECO:0000313" key="2">
    <source>
        <dbReference type="Proteomes" id="UP000479710"/>
    </source>
</evidence>
<keyword evidence="2" id="KW-1185">Reference proteome</keyword>
<reference evidence="1 2" key="1">
    <citation type="submission" date="2019-11" db="EMBL/GenBank/DDBJ databases">
        <title>Whole genome sequence of Oryza granulata.</title>
        <authorList>
            <person name="Li W."/>
        </authorList>
    </citation>
    <scope>NUCLEOTIDE SEQUENCE [LARGE SCALE GENOMIC DNA]</scope>
    <source>
        <strain evidence="2">cv. Menghai</strain>
        <tissue evidence="1">Leaf</tissue>
    </source>
</reference>
<dbReference type="EMBL" id="SPHZ02000011">
    <property type="protein sequence ID" value="KAF0891863.1"/>
    <property type="molecule type" value="Genomic_DNA"/>
</dbReference>
<gene>
    <name evidence="1" type="ORF">E2562_011262</name>
</gene>
<name>A0A6G1BWX4_9ORYZ</name>
<dbReference type="Proteomes" id="UP000479710">
    <property type="component" value="Unassembled WGS sequence"/>
</dbReference>
<organism evidence="1 2">
    <name type="scientific">Oryza meyeriana var. granulata</name>
    <dbReference type="NCBI Taxonomy" id="110450"/>
    <lineage>
        <taxon>Eukaryota</taxon>
        <taxon>Viridiplantae</taxon>
        <taxon>Streptophyta</taxon>
        <taxon>Embryophyta</taxon>
        <taxon>Tracheophyta</taxon>
        <taxon>Spermatophyta</taxon>
        <taxon>Magnoliopsida</taxon>
        <taxon>Liliopsida</taxon>
        <taxon>Poales</taxon>
        <taxon>Poaceae</taxon>
        <taxon>BOP clade</taxon>
        <taxon>Oryzoideae</taxon>
        <taxon>Oryzeae</taxon>
        <taxon>Oryzinae</taxon>
        <taxon>Oryza</taxon>
        <taxon>Oryza meyeriana</taxon>
    </lineage>
</organism>
<sequence length="76" mass="8823">MGYRPHRASIADRILLTKRKMEETKEAPVYRTTNSLWEEHDSRSKMALASNLPLHGYQIEIQGHGVVSNLYPIWTE</sequence>
<proteinExistence type="predicted"/>